<feature type="transmembrane region" description="Helical" evidence="1">
    <location>
        <begin position="12"/>
        <end position="30"/>
    </location>
</feature>
<gene>
    <name evidence="2" type="ORF">KB1_14630</name>
</gene>
<evidence type="ECO:0000256" key="1">
    <source>
        <dbReference type="SAM" id="Phobius"/>
    </source>
</evidence>
<keyword evidence="1" id="KW-1133">Transmembrane helix</keyword>
<accession>A0AAD1KPP6</accession>
<sequence length="40" mass="4160">MSIVPLLMESSAFTAGILTLLVLLIALAIVRGIGKGRPHS</sequence>
<keyword evidence="1" id="KW-0812">Transmembrane</keyword>
<dbReference type="RefSeq" id="WP_002527560.1">
    <property type="nucleotide sequence ID" value="NZ_AP024747.1"/>
</dbReference>
<reference evidence="2" key="1">
    <citation type="submission" date="2021-06" db="EMBL/GenBank/DDBJ databases">
        <title>Genome sequence of Cutibacterium modestum strain KB17-24694.</title>
        <authorList>
            <person name="Dekio I."/>
            <person name="Asahina A."/>
            <person name="Nishida M."/>
        </authorList>
    </citation>
    <scope>NUCLEOTIDE SEQUENCE</scope>
    <source>
        <strain evidence="2">KB17-24694</strain>
    </source>
</reference>
<name>A0AAD1KPP6_9ACTN</name>
<protein>
    <submittedName>
        <fullName evidence="2">Uncharacterized protein</fullName>
    </submittedName>
</protein>
<dbReference type="EMBL" id="AP024747">
    <property type="protein sequence ID" value="BCY25473.1"/>
    <property type="molecule type" value="Genomic_DNA"/>
</dbReference>
<keyword evidence="1" id="KW-0472">Membrane</keyword>
<evidence type="ECO:0000313" key="2">
    <source>
        <dbReference type="EMBL" id="BCY25473.1"/>
    </source>
</evidence>
<dbReference type="Proteomes" id="UP000825072">
    <property type="component" value="Chromosome 1"/>
</dbReference>
<dbReference type="AlphaFoldDB" id="A0AAD1KPP6"/>
<evidence type="ECO:0000313" key="3">
    <source>
        <dbReference type="Proteomes" id="UP000825072"/>
    </source>
</evidence>
<proteinExistence type="predicted"/>
<organism evidence="2 3">
    <name type="scientific">Cutibacterium modestum</name>
    <dbReference type="NCBI Taxonomy" id="2559073"/>
    <lineage>
        <taxon>Bacteria</taxon>
        <taxon>Bacillati</taxon>
        <taxon>Actinomycetota</taxon>
        <taxon>Actinomycetes</taxon>
        <taxon>Propionibacteriales</taxon>
        <taxon>Propionibacteriaceae</taxon>
        <taxon>Cutibacterium</taxon>
    </lineage>
</organism>
<dbReference type="GeneID" id="92882096"/>